<dbReference type="EMBL" id="JACHXS010000018">
    <property type="protein sequence ID" value="MBB3225230.1"/>
    <property type="molecule type" value="Genomic_DNA"/>
</dbReference>
<evidence type="ECO:0000256" key="1">
    <source>
        <dbReference type="ARBA" id="ARBA00002663"/>
    </source>
</evidence>
<evidence type="ECO:0000313" key="9">
    <source>
        <dbReference type="Proteomes" id="UP000584325"/>
    </source>
</evidence>
<proteinExistence type="predicted"/>
<keyword evidence="3" id="KW-0540">Nuclease</keyword>
<gene>
    <name evidence="8" type="ORF">FHS02_006101</name>
</gene>
<protein>
    <recommendedName>
        <fullName evidence="7">Ribonuclease P protein component</fullName>
        <ecNumber evidence="7">3.1.26.5</ecNumber>
    </recommendedName>
</protein>
<dbReference type="GO" id="GO:0000049">
    <property type="term" value="F:tRNA binding"/>
    <property type="evidence" value="ECO:0007669"/>
    <property type="project" value="InterPro"/>
</dbReference>
<accession>A0A7W5EJB2</accession>
<dbReference type="InterPro" id="IPR020539">
    <property type="entry name" value="RNase_P_CS"/>
</dbReference>
<dbReference type="Pfam" id="PF00825">
    <property type="entry name" value="Ribonuclease_P"/>
    <property type="match status" value="1"/>
</dbReference>
<keyword evidence="5 8" id="KW-0378">Hydrolase</keyword>
<dbReference type="NCBIfam" id="TIGR00188">
    <property type="entry name" value="rnpA"/>
    <property type="match status" value="1"/>
</dbReference>
<dbReference type="GO" id="GO:0042781">
    <property type="term" value="F:3'-tRNA processing endoribonuclease activity"/>
    <property type="evidence" value="ECO:0007669"/>
    <property type="project" value="TreeGrafter"/>
</dbReference>
<evidence type="ECO:0000256" key="5">
    <source>
        <dbReference type="ARBA" id="ARBA00022801"/>
    </source>
</evidence>
<comment type="function">
    <text evidence="1">RNaseP catalyzes the removal of the 5'-leader sequence from pre-tRNA to produce the mature 5'-terminus. It can also cleave other RNA substrates such as 4.5S RNA. The protein component plays an auxiliary but essential role in vivo by binding to the 5'-leader sequence and broadening the substrate specificity of the ribozyme.</text>
</comment>
<dbReference type="PANTHER" id="PTHR33992:SF1">
    <property type="entry name" value="RIBONUCLEASE P PROTEIN COMPONENT"/>
    <property type="match status" value="1"/>
</dbReference>
<dbReference type="GO" id="GO:0030677">
    <property type="term" value="C:ribonuclease P complex"/>
    <property type="evidence" value="ECO:0007669"/>
    <property type="project" value="TreeGrafter"/>
</dbReference>
<dbReference type="InterPro" id="IPR000100">
    <property type="entry name" value="RNase_P"/>
</dbReference>
<dbReference type="Proteomes" id="UP000584325">
    <property type="component" value="Unassembled WGS sequence"/>
</dbReference>
<organism evidence="8 9">
    <name type="scientific">Pseudoduganella umbonata</name>
    <dbReference type="NCBI Taxonomy" id="864828"/>
    <lineage>
        <taxon>Bacteria</taxon>
        <taxon>Pseudomonadati</taxon>
        <taxon>Pseudomonadota</taxon>
        <taxon>Betaproteobacteria</taxon>
        <taxon>Burkholderiales</taxon>
        <taxon>Oxalobacteraceae</taxon>
        <taxon>Telluria group</taxon>
        <taxon>Pseudoduganella</taxon>
    </lineage>
</organism>
<evidence type="ECO:0000256" key="4">
    <source>
        <dbReference type="ARBA" id="ARBA00022759"/>
    </source>
</evidence>
<dbReference type="PANTHER" id="PTHR33992">
    <property type="entry name" value="RIBONUCLEASE P PROTEIN COMPONENT"/>
    <property type="match status" value="1"/>
</dbReference>
<keyword evidence="4" id="KW-0255">Endonuclease</keyword>
<dbReference type="PROSITE" id="PS00648">
    <property type="entry name" value="RIBONUCLEASE_P"/>
    <property type="match status" value="1"/>
</dbReference>
<dbReference type="GO" id="GO:0004526">
    <property type="term" value="F:ribonuclease P activity"/>
    <property type="evidence" value="ECO:0007669"/>
    <property type="project" value="UniProtKB-UniRule"/>
</dbReference>
<dbReference type="AlphaFoldDB" id="A0A7W5EJB2"/>
<evidence type="ECO:0000256" key="2">
    <source>
        <dbReference type="ARBA" id="ARBA00022694"/>
    </source>
</evidence>
<dbReference type="EC" id="3.1.26.5" evidence="7"/>
<evidence type="ECO:0000313" key="8">
    <source>
        <dbReference type="EMBL" id="MBB3225230.1"/>
    </source>
</evidence>
<name>A0A7W5EJB2_9BURK</name>
<keyword evidence="2" id="KW-0819">tRNA processing</keyword>
<comment type="caution">
    <text evidence="8">The sequence shown here is derived from an EMBL/GenBank/DDBJ whole genome shotgun (WGS) entry which is preliminary data.</text>
</comment>
<sequence>MLYTRQNQLPHARLGVVVAKRLAPRAVTRNTIKRLTRELFRTTGLPAIDCVVRLSKAVNTKADPATNAKLKALLRIELARLFATQAKARR</sequence>
<keyword evidence="6" id="KW-0694">RNA-binding</keyword>
<reference evidence="8 9" key="1">
    <citation type="submission" date="2020-08" db="EMBL/GenBank/DDBJ databases">
        <title>Genomic Encyclopedia of Type Strains, Phase III (KMG-III): the genomes of soil and plant-associated and newly described type strains.</title>
        <authorList>
            <person name="Whitman W."/>
        </authorList>
    </citation>
    <scope>NUCLEOTIDE SEQUENCE [LARGE SCALE GENOMIC DNA]</scope>
    <source>
        <strain evidence="8 9">CECT 7753</strain>
    </source>
</reference>
<evidence type="ECO:0000256" key="3">
    <source>
        <dbReference type="ARBA" id="ARBA00022722"/>
    </source>
</evidence>
<dbReference type="InterPro" id="IPR020568">
    <property type="entry name" value="Ribosomal_Su5_D2-typ_SF"/>
</dbReference>
<dbReference type="Gene3D" id="3.30.230.10">
    <property type="match status" value="1"/>
</dbReference>
<evidence type="ECO:0000256" key="6">
    <source>
        <dbReference type="ARBA" id="ARBA00022884"/>
    </source>
</evidence>
<evidence type="ECO:0000256" key="7">
    <source>
        <dbReference type="NCBIfam" id="TIGR00188"/>
    </source>
</evidence>
<dbReference type="InterPro" id="IPR014721">
    <property type="entry name" value="Ribsml_uS5_D2-typ_fold_subgr"/>
</dbReference>
<dbReference type="SUPFAM" id="SSF54211">
    <property type="entry name" value="Ribosomal protein S5 domain 2-like"/>
    <property type="match status" value="1"/>
</dbReference>